<feature type="compositionally biased region" description="Low complexity" evidence="1">
    <location>
        <begin position="13"/>
        <end position="29"/>
    </location>
</feature>
<comment type="caution">
    <text evidence="2">The sequence shown here is derived from an EMBL/GenBank/DDBJ whole genome shotgun (WGS) entry which is preliminary data.</text>
</comment>
<feature type="compositionally biased region" description="Acidic residues" evidence="1">
    <location>
        <begin position="625"/>
        <end position="640"/>
    </location>
</feature>
<feature type="compositionally biased region" description="Polar residues" evidence="1">
    <location>
        <begin position="595"/>
        <end position="604"/>
    </location>
</feature>
<feature type="compositionally biased region" description="Basic and acidic residues" evidence="1">
    <location>
        <begin position="463"/>
        <end position="475"/>
    </location>
</feature>
<accession>A0ABR1YPR9</accession>
<sequence length="912" mass="99952">MQEQFIIIVSPTESSSSAWSSLLSAEEAPPASPPPTDPPNILGSCRVKRSDTAASDPLMTDVAWLKYSSRRKRWPTSNPEMGDMREEYAVYNIERPVESVAEEVYDQDVDYAIGRPVVESIVESLAKELYDEVLEWGCFREQYAVHGIGRPMESPAAESVAEEGDDEEDEEDEVPDFRLSGDIWSDDSDADDEFAWYNTVYTPLESEDEVSWSSGSPLAESSFTESSTLPITPKQHGIGDQRIARTDSHSGGYQLGPPRLRGGAFEDSVVRKSKNFLRKLVHIGKSSDKDMAYMDVDGAWVRPHLSVEVSPVRKGRRHHFALLRKRFSSVSILPKRRQRQDCRQHFRRRSEGFINEVKMDHDDESSQLSSSQQSEAGESVTGNLSVSESRRNDPSSEELGDEVPVEDGQSQISQPPQLEAAEPMTSNGFGFPQSWPNFQHYEASGNAAWMREGQSRLSQPQQPEKECLTQEHAAEGDSDQDSGRNSVFDSSYLHAVIHRNIDSPSETSVEEILRASRNVSRSNSRRLLNPNASSESEGSAEEISSVSCSVGLRFLRNPKRPSESEGNIEGTTSDSHSVDKLNSRLYSFCSSCTTLVGSRAPSRTSSKEVDEDFDDVAGPSTLEQAETEVPDSTTTDDEEGNFLSRSLCETVAAGRQAQRRRGGGREPRDLAAFLSSSPVSAPQGNPHKRRRFFSPISSPSGDGGVGSSKSALCPPTPCPPGHISRSASKFWTSSSTSDYNTTADNTFFSNSTRTPNSASTAPSSRSSSGISLFQSMQPAAAAVAVKVRLFPASLVRCIDVLQGHRRLSPPSALSGGSGHAWLRAANINMHVPCRTSSLAPSPIIGENGRTATKGQVETPAAVGMHMEDVEVVLRRSPSPLDLLWQPLPIQDRPICSPQRQARPWWETGSTTV</sequence>
<keyword evidence="3" id="KW-1185">Reference proteome</keyword>
<feature type="compositionally biased region" description="Acidic residues" evidence="1">
    <location>
        <begin position="160"/>
        <end position="174"/>
    </location>
</feature>
<feature type="region of interest" description="Disordered" evidence="1">
    <location>
        <begin position="595"/>
        <end position="719"/>
    </location>
</feature>
<feature type="region of interest" description="Disordered" evidence="1">
    <location>
        <begin position="450"/>
        <end position="486"/>
    </location>
</feature>
<feature type="region of interest" description="Disordered" evidence="1">
    <location>
        <begin position="12"/>
        <end position="42"/>
    </location>
</feature>
<feature type="compositionally biased region" description="Basic and acidic residues" evidence="1">
    <location>
        <begin position="237"/>
        <end position="248"/>
    </location>
</feature>
<feature type="compositionally biased region" description="Polar residues" evidence="1">
    <location>
        <begin position="674"/>
        <end position="683"/>
    </location>
</feature>
<feature type="region of interest" description="Disordered" evidence="1">
    <location>
        <begin position="746"/>
        <end position="769"/>
    </location>
</feature>
<feature type="compositionally biased region" description="Low complexity" evidence="1">
    <location>
        <begin position="749"/>
        <end position="768"/>
    </location>
</feature>
<evidence type="ECO:0000256" key="1">
    <source>
        <dbReference type="SAM" id="MobiDB-lite"/>
    </source>
</evidence>
<feature type="compositionally biased region" description="Polar residues" evidence="1">
    <location>
        <begin position="211"/>
        <end position="230"/>
    </location>
</feature>
<evidence type="ECO:0000313" key="3">
    <source>
        <dbReference type="Proteomes" id="UP001492380"/>
    </source>
</evidence>
<dbReference type="EMBL" id="JBBWRZ010000005">
    <property type="protein sequence ID" value="KAK8235444.1"/>
    <property type="molecule type" value="Genomic_DNA"/>
</dbReference>
<name>A0ABR1YPR9_9PEZI</name>
<feature type="region of interest" description="Disordered" evidence="1">
    <location>
        <begin position="208"/>
        <end position="259"/>
    </location>
</feature>
<protein>
    <submittedName>
        <fullName evidence="2">Uncharacterized protein</fullName>
    </submittedName>
</protein>
<feature type="region of interest" description="Disordered" evidence="1">
    <location>
        <begin position="150"/>
        <end position="182"/>
    </location>
</feature>
<dbReference type="Proteomes" id="UP001492380">
    <property type="component" value="Unassembled WGS sequence"/>
</dbReference>
<feature type="compositionally biased region" description="Acidic residues" evidence="1">
    <location>
        <begin position="395"/>
        <end position="405"/>
    </location>
</feature>
<reference evidence="2 3" key="1">
    <citation type="submission" date="2024-04" db="EMBL/GenBank/DDBJ databases">
        <title>Phyllosticta paracitricarpa is synonymous to the EU quarantine fungus P. citricarpa based on phylogenomic analyses.</title>
        <authorList>
            <consortium name="Lawrence Berkeley National Laboratory"/>
            <person name="Van Ingen-Buijs V.A."/>
            <person name="Van Westerhoven A.C."/>
            <person name="Haridas S."/>
            <person name="Skiadas P."/>
            <person name="Martin F."/>
            <person name="Groenewald J.Z."/>
            <person name="Crous P.W."/>
            <person name="Seidl M.F."/>
        </authorList>
    </citation>
    <scope>NUCLEOTIDE SEQUENCE [LARGE SCALE GENOMIC DNA]</scope>
    <source>
        <strain evidence="2 3">CBS 123374</strain>
    </source>
</reference>
<feature type="region of interest" description="Disordered" evidence="1">
    <location>
        <begin position="353"/>
        <end position="414"/>
    </location>
</feature>
<feature type="region of interest" description="Disordered" evidence="1">
    <location>
        <begin position="556"/>
        <end position="577"/>
    </location>
</feature>
<feature type="compositionally biased region" description="Low complexity" evidence="1">
    <location>
        <begin position="366"/>
        <end position="379"/>
    </location>
</feature>
<feature type="region of interest" description="Disordered" evidence="1">
    <location>
        <begin position="519"/>
        <end position="542"/>
    </location>
</feature>
<proteinExistence type="predicted"/>
<gene>
    <name evidence="2" type="ORF">HDK90DRAFT_552015</name>
</gene>
<organism evidence="2 3">
    <name type="scientific">Phyllosticta capitalensis</name>
    <dbReference type="NCBI Taxonomy" id="121624"/>
    <lineage>
        <taxon>Eukaryota</taxon>
        <taxon>Fungi</taxon>
        <taxon>Dikarya</taxon>
        <taxon>Ascomycota</taxon>
        <taxon>Pezizomycotina</taxon>
        <taxon>Dothideomycetes</taxon>
        <taxon>Dothideomycetes incertae sedis</taxon>
        <taxon>Botryosphaeriales</taxon>
        <taxon>Phyllostictaceae</taxon>
        <taxon>Phyllosticta</taxon>
    </lineage>
</organism>
<evidence type="ECO:0000313" key="2">
    <source>
        <dbReference type="EMBL" id="KAK8235444.1"/>
    </source>
</evidence>